<dbReference type="Pfam" id="PF13561">
    <property type="entry name" value="adh_short_C2"/>
    <property type="match status" value="1"/>
</dbReference>
<dbReference type="InterPro" id="IPR036291">
    <property type="entry name" value="NAD(P)-bd_dom_sf"/>
</dbReference>
<dbReference type="Gene3D" id="3.40.50.720">
    <property type="entry name" value="NAD(P)-binding Rossmann-like Domain"/>
    <property type="match status" value="1"/>
</dbReference>
<accession>F2JMJ6</accession>
<dbReference type="PRINTS" id="PR00080">
    <property type="entry name" value="SDRFAMILY"/>
</dbReference>
<evidence type="ECO:0000256" key="1">
    <source>
        <dbReference type="ARBA" id="ARBA00006484"/>
    </source>
</evidence>
<dbReference type="GO" id="GO:0008206">
    <property type="term" value="P:bile acid metabolic process"/>
    <property type="evidence" value="ECO:0007669"/>
    <property type="project" value="UniProtKB-ARBA"/>
</dbReference>
<sequence length="256" mass="27780">MAYFGKVVIITGSGQGIGQCMALAYAKKRAIVIIAESDEEAGEETKSLIKAIGGECLFIKTDIKEEASVEQMVNQVVERYGKIDILINNAAVQTQGENDTLFTRSVATFEETLRVNVTGAYICSKYCAMHMPEGSSILNIVSTRALMSEPHTEPYTASKGALLALTHALANSLAHRVRVNAISPGWINVSEWKKKKDRKFTALTEEDHMQHLVGRVGVPEDVAEAALFLTSEGAGFITGSNFVIDGGMTVKMIYAE</sequence>
<evidence type="ECO:0000256" key="2">
    <source>
        <dbReference type="ARBA" id="ARBA00023002"/>
    </source>
</evidence>
<dbReference type="PROSITE" id="PS00061">
    <property type="entry name" value="ADH_SHORT"/>
    <property type="match status" value="1"/>
</dbReference>
<dbReference type="RefSeq" id="WP_013656811.1">
    <property type="nucleotide sequence ID" value="NC_015275.1"/>
</dbReference>
<dbReference type="SUPFAM" id="SSF51735">
    <property type="entry name" value="NAD(P)-binding Rossmann-fold domains"/>
    <property type="match status" value="1"/>
</dbReference>
<dbReference type="PRINTS" id="PR00081">
    <property type="entry name" value="GDHRDH"/>
</dbReference>
<proteinExistence type="inferred from homology"/>
<keyword evidence="4" id="KW-1185">Reference proteome</keyword>
<dbReference type="KEGG" id="cle:Clole_1791"/>
<dbReference type="PANTHER" id="PTHR24321">
    <property type="entry name" value="DEHYDROGENASES, SHORT CHAIN"/>
    <property type="match status" value="1"/>
</dbReference>
<dbReference type="STRING" id="642492.Clole_1791"/>
<name>F2JMJ6_CELLD</name>
<dbReference type="InterPro" id="IPR020904">
    <property type="entry name" value="Sc_DH/Rdtase_CS"/>
</dbReference>
<gene>
    <name evidence="3" type="ordered locus">Clole_1791</name>
</gene>
<dbReference type="InterPro" id="IPR002347">
    <property type="entry name" value="SDR_fam"/>
</dbReference>
<dbReference type="EC" id="1.1.1.100" evidence="3"/>
<keyword evidence="2 3" id="KW-0560">Oxidoreductase</keyword>
<evidence type="ECO:0000313" key="3">
    <source>
        <dbReference type="EMBL" id="ADZ83514.1"/>
    </source>
</evidence>
<evidence type="ECO:0000313" key="4">
    <source>
        <dbReference type="Proteomes" id="UP000008467"/>
    </source>
</evidence>
<protein>
    <submittedName>
        <fullName evidence="3">3-oxoacyl-(Acyl-carrier-protein) reductase</fullName>
        <ecNumber evidence="3">1.1.1.100</ecNumber>
    </submittedName>
</protein>
<dbReference type="eggNOG" id="COG1028">
    <property type="taxonomic scope" value="Bacteria"/>
</dbReference>
<reference evidence="3 4" key="1">
    <citation type="journal article" date="2011" name="J. Bacteriol.">
        <title>Complete genome sequence of the cellulose-degrading bacterium Cellulosilyticum lentocellum.</title>
        <authorList>
            <consortium name="US DOE Joint Genome Institute"/>
            <person name="Miller D.A."/>
            <person name="Suen G."/>
            <person name="Bruce D."/>
            <person name="Copeland A."/>
            <person name="Cheng J.F."/>
            <person name="Detter C."/>
            <person name="Goodwin L.A."/>
            <person name="Han C.S."/>
            <person name="Hauser L.J."/>
            <person name="Land M.L."/>
            <person name="Lapidus A."/>
            <person name="Lucas S."/>
            <person name="Meincke L."/>
            <person name="Pitluck S."/>
            <person name="Tapia R."/>
            <person name="Teshima H."/>
            <person name="Woyke T."/>
            <person name="Fox B.G."/>
            <person name="Angert E.R."/>
            <person name="Currie C.R."/>
        </authorList>
    </citation>
    <scope>NUCLEOTIDE SEQUENCE [LARGE SCALE GENOMIC DNA]</scope>
    <source>
        <strain evidence="4">ATCC 49066 / DSM 5427 / NCIMB 11756 / RHM5</strain>
    </source>
</reference>
<dbReference type="AlphaFoldDB" id="F2JMJ6"/>
<dbReference type="HOGENOM" id="CLU_010194_1_0_9"/>
<dbReference type="Proteomes" id="UP000008467">
    <property type="component" value="Chromosome"/>
</dbReference>
<dbReference type="GO" id="GO:0004316">
    <property type="term" value="F:3-oxoacyl-[acyl-carrier-protein] reductase (NADPH) activity"/>
    <property type="evidence" value="ECO:0007669"/>
    <property type="project" value="UniProtKB-EC"/>
</dbReference>
<dbReference type="FunFam" id="3.40.50.720:FF:000084">
    <property type="entry name" value="Short-chain dehydrogenase reductase"/>
    <property type="match status" value="1"/>
</dbReference>
<dbReference type="PANTHER" id="PTHR24321:SF8">
    <property type="entry name" value="ESTRADIOL 17-BETA-DEHYDROGENASE 8-RELATED"/>
    <property type="match status" value="1"/>
</dbReference>
<comment type="similarity">
    <text evidence="1">Belongs to the short-chain dehydrogenases/reductases (SDR) family.</text>
</comment>
<dbReference type="EMBL" id="CP002582">
    <property type="protein sequence ID" value="ADZ83514.1"/>
    <property type="molecule type" value="Genomic_DNA"/>
</dbReference>
<organism evidence="3 4">
    <name type="scientific">Cellulosilyticum lentocellum (strain ATCC 49066 / DSM 5427 / NCIMB 11756 / RHM5)</name>
    <name type="common">Clostridium lentocellum</name>
    <dbReference type="NCBI Taxonomy" id="642492"/>
    <lineage>
        <taxon>Bacteria</taxon>
        <taxon>Bacillati</taxon>
        <taxon>Bacillota</taxon>
        <taxon>Clostridia</taxon>
        <taxon>Lachnospirales</taxon>
        <taxon>Cellulosilyticaceae</taxon>
        <taxon>Cellulosilyticum</taxon>
    </lineage>
</organism>